<accession>A0ABP9X143</accession>
<evidence type="ECO:0000313" key="3">
    <source>
        <dbReference type="Proteomes" id="UP001428290"/>
    </source>
</evidence>
<sequence length="98" mass="11041">MTIEFWSWLVSGLVLLGCGILAWQISNGRRRRMITFVLYAGLFGLNLAGAEFIARVLDQLLGSWLTVSPNNLVRLRLGFAGIWLVAIVFGLQRVRKYS</sequence>
<comment type="caution">
    <text evidence="2">The sequence shown here is derived from an EMBL/GenBank/DDBJ whole genome shotgun (WGS) entry which is preliminary data.</text>
</comment>
<evidence type="ECO:0000256" key="1">
    <source>
        <dbReference type="SAM" id="Phobius"/>
    </source>
</evidence>
<keyword evidence="3" id="KW-1185">Reference proteome</keyword>
<dbReference type="RefSeq" id="WP_345722737.1">
    <property type="nucleotide sequence ID" value="NZ_BAABRU010000010.1"/>
</dbReference>
<protein>
    <submittedName>
        <fullName evidence="2">Uncharacterized protein</fullName>
    </submittedName>
</protein>
<name>A0ABP9X143_9CHLR</name>
<feature type="transmembrane region" description="Helical" evidence="1">
    <location>
        <begin position="36"/>
        <end position="57"/>
    </location>
</feature>
<keyword evidence="1" id="KW-1133">Transmembrane helix</keyword>
<gene>
    <name evidence="2" type="ORF">Hgul01_02928</name>
</gene>
<proteinExistence type="predicted"/>
<reference evidence="2 3" key="1">
    <citation type="submission" date="2024-02" db="EMBL/GenBank/DDBJ databases">
        <title>Herpetosiphon gulosus NBRC 112829.</title>
        <authorList>
            <person name="Ichikawa N."/>
            <person name="Katano-Makiyama Y."/>
            <person name="Hidaka K."/>
        </authorList>
    </citation>
    <scope>NUCLEOTIDE SEQUENCE [LARGE SCALE GENOMIC DNA]</scope>
    <source>
        <strain evidence="2 3">NBRC 112829</strain>
    </source>
</reference>
<feature type="transmembrane region" description="Helical" evidence="1">
    <location>
        <begin position="6"/>
        <end position="24"/>
    </location>
</feature>
<evidence type="ECO:0000313" key="2">
    <source>
        <dbReference type="EMBL" id="GAA5529124.1"/>
    </source>
</evidence>
<dbReference type="Proteomes" id="UP001428290">
    <property type="component" value="Unassembled WGS sequence"/>
</dbReference>
<keyword evidence="1" id="KW-0472">Membrane</keyword>
<organism evidence="2 3">
    <name type="scientific">Herpetosiphon gulosus</name>
    <dbReference type="NCBI Taxonomy" id="1973496"/>
    <lineage>
        <taxon>Bacteria</taxon>
        <taxon>Bacillati</taxon>
        <taxon>Chloroflexota</taxon>
        <taxon>Chloroflexia</taxon>
        <taxon>Herpetosiphonales</taxon>
        <taxon>Herpetosiphonaceae</taxon>
        <taxon>Herpetosiphon</taxon>
    </lineage>
</organism>
<keyword evidence="1" id="KW-0812">Transmembrane</keyword>
<dbReference type="EMBL" id="BAABRU010000010">
    <property type="protein sequence ID" value="GAA5529124.1"/>
    <property type="molecule type" value="Genomic_DNA"/>
</dbReference>
<feature type="transmembrane region" description="Helical" evidence="1">
    <location>
        <begin position="77"/>
        <end position="94"/>
    </location>
</feature>